<name>A0A4R5BGP3_9ACTN</name>
<evidence type="ECO:0000256" key="4">
    <source>
        <dbReference type="ARBA" id="ARBA00022989"/>
    </source>
</evidence>
<keyword evidence="5 7" id="KW-0472">Membrane</keyword>
<feature type="transmembrane region" description="Helical" evidence="7">
    <location>
        <begin position="407"/>
        <end position="428"/>
    </location>
</feature>
<feature type="transmembrane region" description="Helical" evidence="7">
    <location>
        <begin position="84"/>
        <end position="107"/>
    </location>
</feature>
<dbReference type="PROSITE" id="PS50850">
    <property type="entry name" value="MFS"/>
    <property type="match status" value="1"/>
</dbReference>
<evidence type="ECO:0000256" key="1">
    <source>
        <dbReference type="ARBA" id="ARBA00004651"/>
    </source>
</evidence>
<evidence type="ECO:0000313" key="9">
    <source>
        <dbReference type="EMBL" id="TDD84619.1"/>
    </source>
</evidence>
<keyword evidence="3 7" id="KW-0812">Transmembrane</keyword>
<comment type="subcellular location">
    <subcellularLocation>
        <location evidence="1">Cell membrane</location>
        <topology evidence="1">Multi-pass membrane protein</topology>
    </subcellularLocation>
</comment>
<dbReference type="OrthoDB" id="3390851at2"/>
<feature type="transmembrane region" description="Helical" evidence="7">
    <location>
        <begin position="202"/>
        <end position="222"/>
    </location>
</feature>
<keyword evidence="10" id="KW-1185">Reference proteome</keyword>
<accession>A0A4R5BGP3</accession>
<dbReference type="PANTHER" id="PTHR42718">
    <property type="entry name" value="MAJOR FACILITATOR SUPERFAMILY MULTIDRUG TRANSPORTER MFSC"/>
    <property type="match status" value="1"/>
</dbReference>
<dbReference type="SUPFAM" id="SSF103473">
    <property type="entry name" value="MFS general substrate transporter"/>
    <property type="match status" value="1"/>
</dbReference>
<feature type="transmembrane region" description="Helical" evidence="7">
    <location>
        <begin position="448"/>
        <end position="469"/>
    </location>
</feature>
<feature type="transmembrane region" description="Helical" evidence="7">
    <location>
        <begin position="228"/>
        <end position="250"/>
    </location>
</feature>
<dbReference type="Gene3D" id="1.20.1720.10">
    <property type="entry name" value="Multidrug resistance protein D"/>
    <property type="match status" value="1"/>
</dbReference>
<feature type="region of interest" description="Disordered" evidence="6">
    <location>
        <begin position="476"/>
        <end position="497"/>
    </location>
</feature>
<evidence type="ECO:0000259" key="8">
    <source>
        <dbReference type="PROSITE" id="PS50850"/>
    </source>
</evidence>
<dbReference type="InterPro" id="IPR036259">
    <property type="entry name" value="MFS_trans_sf"/>
</dbReference>
<feature type="transmembrane region" description="Helical" evidence="7">
    <location>
        <begin position="172"/>
        <end position="190"/>
    </location>
</feature>
<evidence type="ECO:0000256" key="7">
    <source>
        <dbReference type="SAM" id="Phobius"/>
    </source>
</evidence>
<protein>
    <submittedName>
        <fullName evidence="9">MFS transporter</fullName>
    </submittedName>
</protein>
<feature type="transmembrane region" description="Helical" evidence="7">
    <location>
        <begin position="113"/>
        <end position="129"/>
    </location>
</feature>
<dbReference type="Gene3D" id="1.20.1250.20">
    <property type="entry name" value="MFS general substrate transporter like domains"/>
    <property type="match status" value="1"/>
</dbReference>
<feature type="transmembrane region" description="Helical" evidence="7">
    <location>
        <begin position="270"/>
        <end position="295"/>
    </location>
</feature>
<feature type="transmembrane region" description="Helical" evidence="7">
    <location>
        <begin position="54"/>
        <end position="72"/>
    </location>
</feature>
<dbReference type="Proteomes" id="UP000295578">
    <property type="component" value="Unassembled WGS sequence"/>
</dbReference>
<organism evidence="9 10">
    <name type="scientific">Actinomadura darangshiensis</name>
    <dbReference type="NCBI Taxonomy" id="705336"/>
    <lineage>
        <taxon>Bacteria</taxon>
        <taxon>Bacillati</taxon>
        <taxon>Actinomycetota</taxon>
        <taxon>Actinomycetes</taxon>
        <taxon>Streptosporangiales</taxon>
        <taxon>Thermomonosporaceae</taxon>
        <taxon>Actinomadura</taxon>
    </lineage>
</organism>
<dbReference type="InterPro" id="IPR020846">
    <property type="entry name" value="MFS_dom"/>
</dbReference>
<reference evidence="9 10" key="1">
    <citation type="submission" date="2019-03" db="EMBL/GenBank/DDBJ databases">
        <title>Draft genome sequences of novel Actinobacteria.</title>
        <authorList>
            <person name="Sahin N."/>
            <person name="Ay H."/>
            <person name="Saygin H."/>
        </authorList>
    </citation>
    <scope>NUCLEOTIDE SEQUENCE [LARGE SCALE GENOMIC DNA]</scope>
    <source>
        <strain evidence="9 10">DSM 45941</strain>
    </source>
</reference>
<dbReference type="GO" id="GO:0022857">
    <property type="term" value="F:transmembrane transporter activity"/>
    <property type="evidence" value="ECO:0007669"/>
    <property type="project" value="InterPro"/>
</dbReference>
<dbReference type="GO" id="GO:0005886">
    <property type="term" value="C:plasma membrane"/>
    <property type="evidence" value="ECO:0007669"/>
    <property type="project" value="UniProtKB-SubCell"/>
</dbReference>
<evidence type="ECO:0000256" key="6">
    <source>
        <dbReference type="SAM" id="MobiDB-lite"/>
    </source>
</evidence>
<sequence length="497" mass="51313">MALDLTPSHGAAPRYRLLLALAVIILFSETATFEVLMVMPALPDMAAHYRTTDTAWVVSILTLAGATVMPLVGRAADRWGKKRVILLLGCAFLAGGVLCATADSFALLLTGRALQGSMVGIVGLSYSLVRDIMPRNFVPVALGMVVTGVGMSAVAGPFAAGALIDAFGFRGIFWFMVAYAAILLPLYALLIPESRGQAGQPIDYLGSVLLGPAAAALLYGLSRGSQDGWTSGAALGLLLAGALLLAGFLVRQRTARHPLIEPRILFGARFGPTLLAVGCVSYMMNAHALLVPTMLRTPPGAGGTGYGAGLSATGYATWTWPLGALAMITGPLGGYLAKRIGPRRVLLGSACLFLATLYAGGRLPHVFWQVAMMSVIAGMAVGFLHSSNANLVQDALPSSHSGVGNTIGAMNSLLAASIGSTVTGIVMADHVRATDPVSHAVLYEPGAFTSGYLYAAAVGAAGLVVALVMRHGHRPAQGGLAEDGGRPVKRDDSPLPT</sequence>
<feature type="transmembrane region" description="Helical" evidence="7">
    <location>
        <begin position="136"/>
        <end position="160"/>
    </location>
</feature>
<keyword evidence="2" id="KW-0813">Transport</keyword>
<dbReference type="PANTHER" id="PTHR42718:SF9">
    <property type="entry name" value="MAJOR FACILITATOR SUPERFAMILY MULTIDRUG TRANSPORTER MFSC"/>
    <property type="match status" value="1"/>
</dbReference>
<gene>
    <name evidence="9" type="ORF">E1293_12530</name>
</gene>
<feature type="transmembrane region" description="Helical" evidence="7">
    <location>
        <begin position="366"/>
        <end position="386"/>
    </location>
</feature>
<evidence type="ECO:0000256" key="2">
    <source>
        <dbReference type="ARBA" id="ARBA00022448"/>
    </source>
</evidence>
<feature type="transmembrane region" description="Helical" evidence="7">
    <location>
        <begin position="315"/>
        <end position="337"/>
    </location>
</feature>
<dbReference type="AlphaFoldDB" id="A0A4R5BGP3"/>
<keyword evidence="4 7" id="KW-1133">Transmembrane helix</keyword>
<feature type="compositionally biased region" description="Basic and acidic residues" evidence="6">
    <location>
        <begin position="483"/>
        <end position="497"/>
    </location>
</feature>
<evidence type="ECO:0000256" key="5">
    <source>
        <dbReference type="ARBA" id="ARBA00023136"/>
    </source>
</evidence>
<feature type="transmembrane region" description="Helical" evidence="7">
    <location>
        <begin position="17"/>
        <end position="42"/>
    </location>
</feature>
<feature type="domain" description="Major facilitator superfamily (MFS) profile" evidence="8">
    <location>
        <begin position="15"/>
        <end position="474"/>
    </location>
</feature>
<proteinExistence type="predicted"/>
<dbReference type="InterPro" id="IPR011701">
    <property type="entry name" value="MFS"/>
</dbReference>
<comment type="caution">
    <text evidence="9">The sequence shown here is derived from an EMBL/GenBank/DDBJ whole genome shotgun (WGS) entry which is preliminary data.</text>
</comment>
<dbReference type="Pfam" id="PF07690">
    <property type="entry name" value="MFS_1"/>
    <property type="match status" value="1"/>
</dbReference>
<evidence type="ECO:0000256" key="3">
    <source>
        <dbReference type="ARBA" id="ARBA00022692"/>
    </source>
</evidence>
<evidence type="ECO:0000313" key="10">
    <source>
        <dbReference type="Proteomes" id="UP000295578"/>
    </source>
</evidence>
<dbReference type="EMBL" id="SMKY01000043">
    <property type="protein sequence ID" value="TDD84619.1"/>
    <property type="molecule type" value="Genomic_DNA"/>
</dbReference>
<dbReference type="RefSeq" id="WP_132197182.1">
    <property type="nucleotide sequence ID" value="NZ_SMKY01000043.1"/>
</dbReference>
<feature type="transmembrane region" description="Helical" evidence="7">
    <location>
        <begin position="344"/>
        <end position="360"/>
    </location>
</feature>